<accession>A0A844AIB7</accession>
<dbReference type="SUPFAM" id="SSF53448">
    <property type="entry name" value="Nucleotide-diphospho-sugar transferases"/>
    <property type="match status" value="1"/>
</dbReference>
<dbReference type="InterPro" id="IPR050834">
    <property type="entry name" value="Glycosyltransf_2"/>
</dbReference>
<gene>
    <name evidence="2" type="ORF">GHK48_25720</name>
</gene>
<reference evidence="2 3" key="1">
    <citation type="journal article" date="2013" name="Genome Biol.">
        <title>Comparative genomics of the core and accessory genomes of 48 Sinorhizobium strains comprising five genospecies.</title>
        <authorList>
            <person name="Sugawara M."/>
            <person name="Epstein B."/>
            <person name="Badgley B.D."/>
            <person name="Unno T."/>
            <person name="Xu L."/>
            <person name="Reese J."/>
            <person name="Gyaneshwar P."/>
            <person name="Denny R."/>
            <person name="Mudge J."/>
            <person name="Bharti A.K."/>
            <person name="Farmer A.D."/>
            <person name="May G.D."/>
            <person name="Woodward J.E."/>
            <person name="Medigue C."/>
            <person name="Vallenet D."/>
            <person name="Lajus A."/>
            <person name="Rouy Z."/>
            <person name="Martinez-Vaz B."/>
            <person name="Tiffin P."/>
            <person name="Young N.D."/>
            <person name="Sadowsky M.J."/>
        </authorList>
    </citation>
    <scope>NUCLEOTIDE SEQUENCE [LARGE SCALE GENOMIC DNA]</scope>
    <source>
        <strain evidence="2 3">USDA205</strain>
    </source>
</reference>
<dbReference type="Proteomes" id="UP000466694">
    <property type="component" value="Unassembled WGS sequence"/>
</dbReference>
<dbReference type="GO" id="GO:0016740">
    <property type="term" value="F:transferase activity"/>
    <property type="evidence" value="ECO:0007669"/>
    <property type="project" value="UniProtKB-KW"/>
</dbReference>
<dbReference type="PANTHER" id="PTHR43685">
    <property type="entry name" value="GLYCOSYLTRANSFERASE"/>
    <property type="match status" value="1"/>
</dbReference>
<evidence type="ECO:0000313" key="2">
    <source>
        <dbReference type="EMBL" id="MQX11575.1"/>
    </source>
</evidence>
<dbReference type="RefSeq" id="WP_037436772.1">
    <property type="nucleotide sequence ID" value="NZ_BJNI01000142.1"/>
</dbReference>
<dbReference type="Gene3D" id="3.90.550.10">
    <property type="entry name" value="Spore Coat Polysaccharide Biosynthesis Protein SpsA, Chain A"/>
    <property type="match status" value="1"/>
</dbReference>
<protein>
    <submittedName>
        <fullName evidence="2">Glycosyltransferase</fullName>
    </submittedName>
</protein>
<organism evidence="2 3">
    <name type="scientific">Rhizobium fredii</name>
    <name type="common">Sinorhizobium fredii</name>
    <dbReference type="NCBI Taxonomy" id="380"/>
    <lineage>
        <taxon>Bacteria</taxon>
        <taxon>Pseudomonadati</taxon>
        <taxon>Pseudomonadota</taxon>
        <taxon>Alphaproteobacteria</taxon>
        <taxon>Hyphomicrobiales</taxon>
        <taxon>Rhizobiaceae</taxon>
        <taxon>Sinorhizobium/Ensifer group</taxon>
        <taxon>Sinorhizobium</taxon>
    </lineage>
</organism>
<evidence type="ECO:0000313" key="3">
    <source>
        <dbReference type="Proteomes" id="UP000466694"/>
    </source>
</evidence>
<dbReference type="AlphaFoldDB" id="A0A844AIB7"/>
<dbReference type="PANTHER" id="PTHR43685:SF2">
    <property type="entry name" value="GLYCOSYLTRANSFERASE 2-LIKE DOMAIN-CONTAINING PROTEIN"/>
    <property type="match status" value="1"/>
</dbReference>
<proteinExistence type="predicted"/>
<dbReference type="InterPro" id="IPR029044">
    <property type="entry name" value="Nucleotide-diphossugar_trans"/>
</dbReference>
<dbReference type="Pfam" id="PF00535">
    <property type="entry name" value="Glycos_transf_2"/>
    <property type="match status" value="1"/>
</dbReference>
<dbReference type="InterPro" id="IPR001173">
    <property type="entry name" value="Glyco_trans_2-like"/>
</dbReference>
<keyword evidence="2" id="KW-0808">Transferase</keyword>
<feature type="domain" description="Glycosyltransferase 2-like" evidence="1">
    <location>
        <begin position="6"/>
        <end position="116"/>
    </location>
</feature>
<comment type="caution">
    <text evidence="2">The sequence shown here is derived from an EMBL/GenBank/DDBJ whole genome shotgun (WGS) entry which is preliminary data.</text>
</comment>
<name>A0A844AIB7_RHIFR</name>
<sequence length="343" mass="37697">MASVDVVVPCYNYGRFLGDCVASILTQKGVDLRVLVIDNASKDDSVAIARNLAAQDRRVEVLTHATNKGATFSYNEGIDWGASEYFLILDADDALAPGALARATAVLDGGPGISFTHGIETRLEANGAVRSLVARPKGPQVEVTRGVEFIQRLCRIPVNNIGANTVIRRMSAQKQAGYYRASLPYTDDLEMWLRLATLGDVASIRIPQAIRRHHASRMSVDYQQLRDFTEREAAFESFFANEGRAIPGAELLMAKARRGLGEHAYWSAISHICRGHGRTGADLLRLSHRWRPNAALLPPLQWILKMDHPLERAAEIVSEMPPFRRRIAAGKEGSCGPDISAAR</sequence>
<evidence type="ECO:0000259" key="1">
    <source>
        <dbReference type="Pfam" id="PF00535"/>
    </source>
</evidence>
<dbReference type="EMBL" id="WISZ01000183">
    <property type="protein sequence ID" value="MQX11575.1"/>
    <property type="molecule type" value="Genomic_DNA"/>
</dbReference>
<dbReference type="CDD" id="cd00761">
    <property type="entry name" value="Glyco_tranf_GTA_type"/>
    <property type="match status" value="1"/>
</dbReference>